<dbReference type="Proteomes" id="UP000269396">
    <property type="component" value="Unassembled WGS sequence"/>
</dbReference>
<gene>
    <name evidence="1" type="ORF">SMTD_LOCUS14650</name>
</gene>
<evidence type="ECO:0000313" key="1">
    <source>
        <dbReference type="EMBL" id="VDP66438.1"/>
    </source>
</evidence>
<evidence type="ECO:0000313" key="2">
    <source>
        <dbReference type="Proteomes" id="UP000269396"/>
    </source>
</evidence>
<name>A0A183PJW4_9TREM</name>
<keyword evidence="2" id="KW-1185">Reference proteome</keyword>
<organism evidence="1 2">
    <name type="scientific">Schistosoma mattheei</name>
    <dbReference type="NCBI Taxonomy" id="31246"/>
    <lineage>
        <taxon>Eukaryota</taxon>
        <taxon>Metazoa</taxon>
        <taxon>Spiralia</taxon>
        <taxon>Lophotrochozoa</taxon>
        <taxon>Platyhelminthes</taxon>
        <taxon>Trematoda</taxon>
        <taxon>Digenea</taxon>
        <taxon>Strigeidida</taxon>
        <taxon>Schistosomatoidea</taxon>
        <taxon>Schistosomatidae</taxon>
        <taxon>Schistosoma</taxon>
    </lineage>
</organism>
<dbReference type="AlphaFoldDB" id="A0A183PJW4"/>
<reference evidence="1 2" key="1">
    <citation type="submission" date="2018-11" db="EMBL/GenBank/DDBJ databases">
        <authorList>
            <consortium name="Pathogen Informatics"/>
        </authorList>
    </citation>
    <scope>NUCLEOTIDE SEQUENCE [LARGE SCALE GENOMIC DNA]</scope>
    <source>
        <strain>Denwood</strain>
        <strain evidence="2">Zambia</strain>
    </source>
</reference>
<dbReference type="EMBL" id="UZAL01034880">
    <property type="protein sequence ID" value="VDP66438.1"/>
    <property type="molecule type" value="Genomic_DNA"/>
</dbReference>
<sequence>MRERHSNDNQRNRWVEHSEELLNRPASLNPLGTEAAHTDFPIAVTPPTIEELRIAVRQISSGKAAGPDNIPAEALNYQKTDERSRYASNHHTSSELFEKV</sequence>
<protein>
    <submittedName>
        <fullName evidence="1">Uncharacterized protein</fullName>
    </submittedName>
</protein>
<accession>A0A183PJW4</accession>
<proteinExistence type="predicted"/>